<evidence type="ECO:0000256" key="1">
    <source>
        <dbReference type="SAM" id="Phobius"/>
    </source>
</evidence>
<protein>
    <submittedName>
        <fullName evidence="2">Uncharacterized protein</fullName>
    </submittedName>
</protein>
<feature type="transmembrane region" description="Helical" evidence="1">
    <location>
        <begin position="10"/>
        <end position="27"/>
    </location>
</feature>
<dbReference type="AlphaFoldDB" id="A0A6L9L1J9"/>
<reference evidence="2 3" key="1">
    <citation type="submission" date="2020-02" db="EMBL/GenBank/DDBJ databases">
        <title>Draft genome sequence of two Spirosoma agri KCTC 52727 and Spirosoma terrae KCTC 52035.</title>
        <authorList>
            <person name="Rojas J."/>
            <person name="Ambika Manirajan B."/>
            <person name="Suarez C."/>
            <person name="Ratering S."/>
            <person name="Schnell S."/>
        </authorList>
    </citation>
    <scope>NUCLEOTIDE SEQUENCE [LARGE SCALE GENOMIC DNA]</scope>
    <source>
        <strain evidence="2 3">KCTC 52035</strain>
    </source>
</reference>
<accession>A0A6L9L1J9</accession>
<gene>
    <name evidence="2" type="ORF">GK108_05925</name>
</gene>
<dbReference type="Proteomes" id="UP000474175">
    <property type="component" value="Unassembled WGS sequence"/>
</dbReference>
<evidence type="ECO:0000313" key="3">
    <source>
        <dbReference type="Proteomes" id="UP000474175"/>
    </source>
</evidence>
<comment type="caution">
    <text evidence="2">The sequence shown here is derived from an EMBL/GenBank/DDBJ whole genome shotgun (WGS) entry which is preliminary data.</text>
</comment>
<keyword evidence="1" id="KW-1133">Transmembrane helix</keyword>
<organism evidence="2 3">
    <name type="scientific">Spirosoma terrae</name>
    <dbReference type="NCBI Taxonomy" id="1968276"/>
    <lineage>
        <taxon>Bacteria</taxon>
        <taxon>Pseudomonadati</taxon>
        <taxon>Bacteroidota</taxon>
        <taxon>Cytophagia</taxon>
        <taxon>Cytophagales</taxon>
        <taxon>Cytophagaceae</taxon>
        <taxon>Spirosoma</taxon>
    </lineage>
</organism>
<keyword evidence="1" id="KW-0812">Transmembrane</keyword>
<evidence type="ECO:0000313" key="2">
    <source>
        <dbReference type="EMBL" id="NDU94405.1"/>
    </source>
</evidence>
<sequence length="65" mass="7198">MLKEIAKIKYYVVAVFCALGLFTWASITGTRLLGDDKESVEGANGYYRSGHAGSGRSGYSRFYHK</sequence>
<dbReference type="RefSeq" id="WP_163944357.1">
    <property type="nucleotide sequence ID" value="NZ_JAAFZH010000002.1"/>
</dbReference>
<dbReference type="EMBL" id="JAAFZH010000002">
    <property type="protein sequence ID" value="NDU94405.1"/>
    <property type="molecule type" value="Genomic_DNA"/>
</dbReference>
<proteinExistence type="predicted"/>
<keyword evidence="1" id="KW-0472">Membrane</keyword>
<name>A0A6L9L1J9_9BACT</name>
<keyword evidence="3" id="KW-1185">Reference proteome</keyword>